<reference evidence="1" key="1">
    <citation type="submission" date="2018-02" db="EMBL/GenBank/DDBJ databases">
        <title>Rhizophora mucronata_Transcriptome.</title>
        <authorList>
            <person name="Meera S.P."/>
            <person name="Sreeshan A."/>
            <person name="Augustine A."/>
        </authorList>
    </citation>
    <scope>NUCLEOTIDE SEQUENCE</scope>
    <source>
        <tissue evidence="1">Leaf</tissue>
    </source>
</reference>
<proteinExistence type="predicted"/>
<name>A0A2P2JSL6_RHIMU</name>
<protein>
    <submittedName>
        <fullName evidence="1">Uncharacterized protein</fullName>
    </submittedName>
</protein>
<sequence length="36" mass="4313">MSPVISKDKWRKGSQVLLDFIMHEIQITHRNTLENF</sequence>
<dbReference type="AlphaFoldDB" id="A0A2P2JSL6"/>
<evidence type="ECO:0000313" key="1">
    <source>
        <dbReference type="EMBL" id="MBW96456.1"/>
    </source>
</evidence>
<accession>A0A2P2JSL6</accession>
<organism evidence="1">
    <name type="scientific">Rhizophora mucronata</name>
    <name type="common">Asiatic mangrove</name>
    <dbReference type="NCBI Taxonomy" id="61149"/>
    <lineage>
        <taxon>Eukaryota</taxon>
        <taxon>Viridiplantae</taxon>
        <taxon>Streptophyta</taxon>
        <taxon>Embryophyta</taxon>
        <taxon>Tracheophyta</taxon>
        <taxon>Spermatophyta</taxon>
        <taxon>Magnoliopsida</taxon>
        <taxon>eudicotyledons</taxon>
        <taxon>Gunneridae</taxon>
        <taxon>Pentapetalae</taxon>
        <taxon>rosids</taxon>
        <taxon>fabids</taxon>
        <taxon>Malpighiales</taxon>
        <taxon>Rhizophoraceae</taxon>
        <taxon>Rhizophora</taxon>
    </lineage>
</organism>
<dbReference type="EMBL" id="GGEC01015973">
    <property type="protein sequence ID" value="MBW96456.1"/>
    <property type="molecule type" value="Transcribed_RNA"/>
</dbReference>